<gene>
    <name evidence="2" type="ORF">BG844_10680</name>
</gene>
<feature type="compositionally biased region" description="Basic and acidic residues" evidence="1">
    <location>
        <begin position="185"/>
        <end position="199"/>
    </location>
</feature>
<dbReference type="AlphaFoldDB" id="A0A1K0FN94"/>
<organism evidence="2 3">
    <name type="scientific">Couchioplanes caeruleus subsp. caeruleus</name>
    <dbReference type="NCBI Taxonomy" id="56427"/>
    <lineage>
        <taxon>Bacteria</taxon>
        <taxon>Bacillati</taxon>
        <taxon>Actinomycetota</taxon>
        <taxon>Actinomycetes</taxon>
        <taxon>Micromonosporales</taxon>
        <taxon>Micromonosporaceae</taxon>
        <taxon>Couchioplanes</taxon>
    </lineage>
</organism>
<evidence type="ECO:0000313" key="2">
    <source>
        <dbReference type="EMBL" id="OJF14265.1"/>
    </source>
</evidence>
<proteinExistence type="predicted"/>
<keyword evidence="3" id="KW-1185">Reference proteome</keyword>
<feature type="compositionally biased region" description="Basic and acidic residues" evidence="1">
    <location>
        <begin position="117"/>
        <end position="144"/>
    </location>
</feature>
<reference evidence="2 3" key="1">
    <citation type="submission" date="2016-09" db="EMBL/GenBank/DDBJ databases">
        <title>Couchioplanes caeruleus draft genome sequence.</title>
        <authorList>
            <person name="Sheehan J."/>
            <person name="Caffrey P."/>
        </authorList>
    </citation>
    <scope>NUCLEOTIDE SEQUENCE [LARGE SCALE GENOMIC DNA]</scope>
    <source>
        <strain evidence="2 3">DSM 43634</strain>
    </source>
</reference>
<protein>
    <submittedName>
        <fullName evidence="2">Uncharacterized protein</fullName>
    </submittedName>
</protein>
<feature type="region of interest" description="Disordered" evidence="1">
    <location>
        <begin position="1"/>
        <end position="236"/>
    </location>
</feature>
<evidence type="ECO:0000313" key="3">
    <source>
        <dbReference type="Proteomes" id="UP000182486"/>
    </source>
</evidence>
<evidence type="ECO:0000256" key="1">
    <source>
        <dbReference type="SAM" id="MobiDB-lite"/>
    </source>
</evidence>
<accession>A0A1K0FN94</accession>
<name>A0A1K0FN94_9ACTN</name>
<feature type="compositionally biased region" description="Basic and acidic residues" evidence="1">
    <location>
        <begin position="77"/>
        <end position="87"/>
    </location>
</feature>
<feature type="compositionally biased region" description="Basic and acidic residues" evidence="1">
    <location>
        <begin position="211"/>
        <end position="221"/>
    </location>
</feature>
<dbReference type="Proteomes" id="UP000182486">
    <property type="component" value="Unassembled WGS sequence"/>
</dbReference>
<dbReference type="EMBL" id="MEIA01000105">
    <property type="protein sequence ID" value="OJF14265.1"/>
    <property type="molecule type" value="Genomic_DNA"/>
</dbReference>
<comment type="caution">
    <text evidence="2">The sequence shown here is derived from an EMBL/GenBank/DDBJ whole genome shotgun (WGS) entry which is preliminary data.</text>
</comment>
<feature type="compositionally biased region" description="Basic and acidic residues" evidence="1">
    <location>
        <begin position="1"/>
        <end position="37"/>
    </location>
</feature>
<sequence>MHGAEELVEQHRAEQRGHHRRQQAEYGDRGDRQRGDAAEPQDVGDQPAGQTEPEIAEYGVPADGRRGALHQPRHRHQEQSARGELPARVRRRADRGRASPPLGQRHSQRHRAGPGETGRDPDRVEAGVRTDHHQADAGHAHDPPGEVPGRRPLVQHRHGQGRHEQRLRGAQGGGHAAGQSAGADEQQRQEHADVEHPERGGLQPPGPPRQRAAESDRDQAGRQRPHHRREQRMVRR</sequence>
<feature type="compositionally biased region" description="Basic residues" evidence="1">
    <location>
        <begin position="67"/>
        <end position="76"/>
    </location>
</feature>